<evidence type="ECO:0000256" key="1">
    <source>
        <dbReference type="ARBA" id="ARBA00000349"/>
    </source>
</evidence>
<dbReference type="Pfam" id="PF00394">
    <property type="entry name" value="Cu-oxidase"/>
    <property type="match status" value="1"/>
</dbReference>
<evidence type="ECO:0000256" key="5">
    <source>
        <dbReference type="ARBA" id="ARBA00012297"/>
    </source>
</evidence>
<evidence type="ECO:0000256" key="11">
    <source>
        <dbReference type="ARBA" id="ARBA00023008"/>
    </source>
</evidence>
<comment type="subcellular location">
    <subcellularLocation>
        <location evidence="3 13">Secreted</location>
        <location evidence="3 13">Extracellular space</location>
        <location evidence="3 13">Apoplast</location>
    </subcellularLocation>
</comment>
<dbReference type="GO" id="GO:0046274">
    <property type="term" value="P:lignin catabolic process"/>
    <property type="evidence" value="ECO:0007669"/>
    <property type="project" value="UniProtKB-KW"/>
</dbReference>
<evidence type="ECO:0000256" key="4">
    <source>
        <dbReference type="ARBA" id="ARBA00010609"/>
    </source>
</evidence>
<evidence type="ECO:0000313" key="17">
    <source>
        <dbReference type="EMBL" id="BAS75181.1"/>
    </source>
</evidence>
<dbReference type="InterPro" id="IPR034288">
    <property type="entry name" value="CuRO_1_LCC"/>
</dbReference>
<dbReference type="Proteomes" id="UP000059680">
    <property type="component" value="Chromosome 1"/>
</dbReference>
<evidence type="ECO:0000256" key="3">
    <source>
        <dbReference type="ARBA" id="ARBA00004271"/>
    </source>
</evidence>
<dbReference type="GO" id="GO:0052716">
    <property type="term" value="F:hydroquinone:oxygen oxidoreductase activity"/>
    <property type="evidence" value="ECO:0007669"/>
    <property type="project" value="UniProtKB-EC"/>
</dbReference>
<evidence type="ECO:0000256" key="6">
    <source>
        <dbReference type="ARBA" id="ARBA00022523"/>
    </source>
</evidence>
<dbReference type="CDD" id="cd13849">
    <property type="entry name" value="CuRO_1_LCC_plant"/>
    <property type="match status" value="1"/>
</dbReference>
<keyword evidence="18" id="KW-1185">Reference proteome</keyword>
<dbReference type="NCBIfam" id="TIGR03389">
    <property type="entry name" value="laccase"/>
    <property type="match status" value="1"/>
</dbReference>
<evidence type="ECO:0000313" key="18">
    <source>
        <dbReference type="Proteomes" id="UP000059680"/>
    </source>
</evidence>
<proteinExistence type="inferred from homology"/>
<evidence type="ECO:0000256" key="13">
    <source>
        <dbReference type="RuleBase" id="RU361119"/>
    </source>
</evidence>
<keyword evidence="7 13" id="KW-0964">Secreted</keyword>
<dbReference type="InterPro" id="IPR001117">
    <property type="entry name" value="Cu-oxidase_2nd"/>
</dbReference>
<protein>
    <recommendedName>
        <fullName evidence="5 13">Laccase</fullName>
        <ecNumber evidence="5 13">1.10.3.2</ecNumber>
    </recommendedName>
    <alternativeName>
        <fullName evidence="13">Benzenediol:oxygen oxidoreductase</fullName>
    </alternativeName>
    <alternativeName>
        <fullName evidence="13">Diphenol oxidase</fullName>
    </alternativeName>
    <alternativeName>
        <fullName evidence="13">Urishiol oxidase</fullName>
    </alternativeName>
</protein>
<dbReference type="EC" id="1.10.3.2" evidence="5 13"/>
<keyword evidence="10 13" id="KW-0560">Oxidoreductase</keyword>
<gene>
    <name evidence="17" type="ordered locus">Os01g0843800</name>
    <name evidence="17" type="ORF">OSNPB_010843800</name>
</gene>
<evidence type="ECO:0000256" key="9">
    <source>
        <dbReference type="ARBA" id="ARBA00022737"/>
    </source>
</evidence>
<dbReference type="GO" id="GO:0048046">
    <property type="term" value="C:apoplast"/>
    <property type="evidence" value="ECO:0007669"/>
    <property type="project" value="UniProtKB-SubCell"/>
</dbReference>
<evidence type="ECO:0000256" key="10">
    <source>
        <dbReference type="ARBA" id="ARBA00023002"/>
    </source>
</evidence>
<dbReference type="InterPro" id="IPR008972">
    <property type="entry name" value="Cupredoxin"/>
</dbReference>
<dbReference type="Gene3D" id="2.60.40.420">
    <property type="entry name" value="Cupredoxins - blue copper proteins"/>
    <property type="match status" value="2"/>
</dbReference>
<dbReference type="InterPro" id="IPR045087">
    <property type="entry name" value="Cu-oxidase_fam"/>
</dbReference>
<dbReference type="OMA" id="RTAWAGH"/>
<comment type="cofactor">
    <cofactor evidence="13">
        <name>Cu cation</name>
        <dbReference type="ChEBI" id="CHEBI:23378"/>
    </cofactor>
    <text evidence="13">Binds 4 Cu cations per monomer.</text>
</comment>
<dbReference type="EMBL" id="AP014957">
    <property type="protein sequence ID" value="BAS75181.1"/>
    <property type="molecule type" value="Genomic_DNA"/>
</dbReference>
<comment type="catalytic activity">
    <reaction evidence="1 13">
        <text>4 hydroquinone + O2 = 4 benzosemiquinone + 2 H2O</text>
        <dbReference type="Rhea" id="RHEA:11276"/>
        <dbReference type="ChEBI" id="CHEBI:15377"/>
        <dbReference type="ChEBI" id="CHEBI:15379"/>
        <dbReference type="ChEBI" id="CHEBI:17594"/>
        <dbReference type="ChEBI" id="CHEBI:17977"/>
        <dbReference type="EC" id="1.10.3.2"/>
    </reaction>
</comment>
<evidence type="ECO:0000259" key="16">
    <source>
        <dbReference type="Pfam" id="PF07732"/>
    </source>
</evidence>
<dbReference type="AlphaFoldDB" id="A0A0P0VAD4"/>
<keyword evidence="8 13" id="KW-0479">Metal-binding</keyword>
<reference evidence="18" key="1">
    <citation type="journal article" date="2005" name="Nature">
        <title>The map-based sequence of the rice genome.</title>
        <authorList>
            <consortium name="International rice genome sequencing project (IRGSP)"/>
            <person name="Matsumoto T."/>
            <person name="Wu J."/>
            <person name="Kanamori H."/>
            <person name="Katayose Y."/>
            <person name="Fujisawa M."/>
            <person name="Namiki N."/>
            <person name="Mizuno H."/>
            <person name="Yamamoto K."/>
            <person name="Antonio B.A."/>
            <person name="Baba T."/>
            <person name="Sakata K."/>
            <person name="Nagamura Y."/>
            <person name="Aoki H."/>
            <person name="Arikawa K."/>
            <person name="Arita K."/>
            <person name="Bito T."/>
            <person name="Chiden Y."/>
            <person name="Fujitsuka N."/>
            <person name="Fukunaka R."/>
            <person name="Hamada M."/>
            <person name="Harada C."/>
            <person name="Hayashi A."/>
            <person name="Hijishita S."/>
            <person name="Honda M."/>
            <person name="Hosokawa S."/>
            <person name="Ichikawa Y."/>
            <person name="Idonuma A."/>
            <person name="Iijima M."/>
            <person name="Ikeda M."/>
            <person name="Ikeno M."/>
            <person name="Ito K."/>
            <person name="Ito S."/>
            <person name="Ito T."/>
            <person name="Ito Y."/>
            <person name="Ito Y."/>
            <person name="Iwabuchi A."/>
            <person name="Kamiya K."/>
            <person name="Karasawa W."/>
            <person name="Kurita K."/>
            <person name="Katagiri S."/>
            <person name="Kikuta A."/>
            <person name="Kobayashi H."/>
            <person name="Kobayashi N."/>
            <person name="Machita K."/>
            <person name="Maehara T."/>
            <person name="Masukawa M."/>
            <person name="Mizubayashi T."/>
            <person name="Mukai Y."/>
            <person name="Nagasaki H."/>
            <person name="Nagata Y."/>
            <person name="Naito S."/>
            <person name="Nakashima M."/>
            <person name="Nakama Y."/>
            <person name="Nakamichi Y."/>
            <person name="Nakamura M."/>
            <person name="Meguro A."/>
            <person name="Negishi M."/>
            <person name="Ohta I."/>
            <person name="Ohta T."/>
            <person name="Okamoto M."/>
            <person name="Ono N."/>
            <person name="Saji S."/>
            <person name="Sakaguchi M."/>
            <person name="Sakai K."/>
            <person name="Shibata M."/>
            <person name="Shimokawa T."/>
            <person name="Song J."/>
            <person name="Takazaki Y."/>
            <person name="Terasawa K."/>
            <person name="Tsugane M."/>
            <person name="Tsuji K."/>
            <person name="Ueda S."/>
            <person name="Waki K."/>
            <person name="Yamagata H."/>
            <person name="Yamamoto M."/>
            <person name="Yamamoto S."/>
            <person name="Yamane H."/>
            <person name="Yoshiki S."/>
            <person name="Yoshihara R."/>
            <person name="Yukawa K."/>
            <person name="Zhong H."/>
            <person name="Yano M."/>
            <person name="Yuan Q."/>
            <person name="Ouyang S."/>
            <person name="Liu J."/>
            <person name="Jones K.M."/>
            <person name="Gansberger K."/>
            <person name="Moffat K."/>
            <person name="Hill J."/>
            <person name="Bera J."/>
            <person name="Fadrosh D."/>
            <person name="Jin S."/>
            <person name="Johri S."/>
            <person name="Kim M."/>
            <person name="Overton L."/>
            <person name="Reardon M."/>
            <person name="Tsitrin T."/>
            <person name="Vuong H."/>
            <person name="Weaver B."/>
            <person name="Ciecko A."/>
            <person name="Tallon L."/>
            <person name="Jackson J."/>
            <person name="Pai G."/>
            <person name="Aken S.V."/>
            <person name="Utterback T."/>
            <person name="Reidmuller S."/>
            <person name="Feldblyum T."/>
            <person name="Hsiao J."/>
            <person name="Zismann V."/>
            <person name="Iobst S."/>
            <person name="de Vazeille A.R."/>
            <person name="Buell C.R."/>
            <person name="Ying K."/>
            <person name="Li Y."/>
            <person name="Lu T."/>
            <person name="Huang Y."/>
            <person name="Zhao Q."/>
            <person name="Feng Q."/>
            <person name="Zhang L."/>
            <person name="Zhu J."/>
            <person name="Weng Q."/>
            <person name="Mu J."/>
            <person name="Lu Y."/>
            <person name="Fan D."/>
            <person name="Liu Y."/>
            <person name="Guan J."/>
            <person name="Zhang Y."/>
            <person name="Yu S."/>
            <person name="Liu X."/>
            <person name="Zhang Y."/>
            <person name="Hong G."/>
            <person name="Han B."/>
            <person name="Choisne N."/>
            <person name="Demange N."/>
            <person name="Orjeda G."/>
            <person name="Samain S."/>
            <person name="Cattolico L."/>
            <person name="Pelletier E."/>
            <person name="Couloux A."/>
            <person name="Segurens B."/>
            <person name="Wincker P."/>
            <person name="D'Hont A."/>
            <person name="Scarpelli C."/>
            <person name="Weissenbach J."/>
            <person name="Salanoubat M."/>
            <person name="Quetier F."/>
            <person name="Yu Y."/>
            <person name="Kim H.R."/>
            <person name="Rambo T."/>
            <person name="Currie J."/>
            <person name="Collura K."/>
            <person name="Luo M."/>
            <person name="Yang T."/>
            <person name="Ammiraju J.S.S."/>
            <person name="Engler F."/>
            <person name="Soderlund C."/>
            <person name="Wing R.A."/>
            <person name="Palmer L.E."/>
            <person name="de la Bastide M."/>
            <person name="Spiegel L."/>
            <person name="Nascimento L."/>
            <person name="Zutavern T."/>
            <person name="O'Shaughnessy A."/>
            <person name="Dike S."/>
            <person name="Dedhia N."/>
            <person name="Preston R."/>
            <person name="Balija V."/>
            <person name="McCombie W.R."/>
            <person name="Chow T."/>
            <person name="Chen H."/>
            <person name="Chung M."/>
            <person name="Chen C."/>
            <person name="Shaw J."/>
            <person name="Wu H."/>
            <person name="Hsiao K."/>
            <person name="Chao Y."/>
            <person name="Chu M."/>
            <person name="Cheng C."/>
            <person name="Hour A."/>
            <person name="Lee P."/>
            <person name="Lin S."/>
            <person name="Lin Y."/>
            <person name="Liou J."/>
            <person name="Liu S."/>
            <person name="Hsing Y."/>
            <person name="Raghuvanshi S."/>
            <person name="Mohanty A."/>
            <person name="Bharti A.K."/>
            <person name="Gaur A."/>
            <person name="Gupta V."/>
            <person name="Kumar D."/>
            <person name="Ravi V."/>
            <person name="Vij S."/>
            <person name="Kapur A."/>
            <person name="Khurana P."/>
            <person name="Khurana P."/>
            <person name="Khurana J.P."/>
            <person name="Tyagi A.K."/>
            <person name="Gaikwad K."/>
            <person name="Singh A."/>
            <person name="Dalal V."/>
            <person name="Srivastava S."/>
            <person name="Dixit A."/>
            <person name="Pal A.K."/>
            <person name="Ghazi I.A."/>
            <person name="Yadav M."/>
            <person name="Pandit A."/>
            <person name="Bhargava A."/>
            <person name="Sureshbabu K."/>
            <person name="Batra K."/>
            <person name="Sharma T.R."/>
            <person name="Mohapatra T."/>
            <person name="Singh N.K."/>
            <person name="Messing J."/>
            <person name="Nelson A.B."/>
            <person name="Fuks G."/>
            <person name="Kavchok S."/>
            <person name="Keizer G."/>
            <person name="Linton E."/>
            <person name="Llaca V."/>
            <person name="Song R."/>
            <person name="Tanyolac B."/>
            <person name="Young S."/>
            <person name="Ho-Il K."/>
            <person name="Hahn J.H."/>
            <person name="Sangsakoo G."/>
            <person name="Vanavichit A."/>
            <person name="de Mattos Luiz.A.T."/>
            <person name="Zimmer P.D."/>
            <person name="Malone G."/>
            <person name="Dellagostin O."/>
            <person name="de Oliveira A.C."/>
            <person name="Bevan M."/>
            <person name="Bancroft I."/>
            <person name="Minx P."/>
            <person name="Cordum H."/>
            <person name="Wilson R."/>
            <person name="Cheng Z."/>
            <person name="Jin W."/>
            <person name="Jiang J."/>
            <person name="Leong S.A."/>
            <person name="Iwama H."/>
            <person name="Gojobori T."/>
            <person name="Itoh T."/>
            <person name="Niimura Y."/>
            <person name="Fujii Y."/>
            <person name="Habara T."/>
            <person name="Sakai H."/>
            <person name="Sato Y."/>
            <person name="Wilson G."/>
            <person name="Kumar K."/>
            <person name="McCouch S."/>
            <person name="Juretic N."/>
            <person name="Hoen D."/>
            <person name="Wright S."/>
            <person name="Bruskiewich R."/>
            <person name="Bureau T."/>
            <person name="Miyao A."/>
            <person name="Hirochika H."/>
            <person name="Nishikawa T."/>
            <person name="Kadowaki K."/>
            <person name="Sugiura M."/>
            <person name="Burr B."/>
            <person name="Sasaki T."/>
        </authorList>
    </citation>
    <scope>NUCLEOTIDE SEQUENCE [LARGE SCALE GENOMIC DNA]</scope>
    <source>
        <strain evidence="18">cv. Nipponbare</strain>
    </source>
</reference>
<dbReference type="FunFam" id="2.60.40.420:FF:000062">
    <property type="entry name" value="Laccase"/>
    <property type="match status" value="1"/>
</dbReference>
<evidence type="ECO:0000256" key="8">
    <source>
        <dbReference type="ARBA" id="ARBA00022723"/>
    </source>
</evidence>
<feature type="domain" description="Plastocyanin-like" evidence="15">
    <location>
        <begin position="252"/>
        <end position="400"/>
    </location>
</feature>
<evidence type="ECO:0000259" key="15">
    <source>
        <dbReference type="Pfam" id="PF00394"/>
    </source>
</evidence>
<dbReference type="InterPro" id="IPR017761">
    <property type="entry name" value="Laccase"/>
</dbReference>
<dbReference type="CDD" id="cd13875">
    <property type="entry name" value="CuRO_2_LCC_plant"/>
    <property type="match status" value="1"/>
</dbReference>
<comment type="function">
    <text evidence="2 13">Lignin degradation and detoxification of lignin-derived products.</text>
</comment>
<keyword evidence="11 13" id="KW-0186">Copper</keyword>
<evidence type="ECO:0000256" key="2">
    <source>
        <dbReference type="ARBA" id="ARBA00002075"/>
    </source>
</evidence>
<evidence type="ECO:0000256" key="7">
    <source>
        <dbReference type="ARBA" id="ARBA00022525"/>
    </source>
</evidence>
<sequence>MMIPYIESPYSFLAKCTTSLLLPSATTKPVQKLRPGSRTAWAGHPKWALPVAYEMPAPPPPHAASSPPLPSSSPCRRSPPALPVTTRSMYISNEHDRYTYMAGRVDPFLMCGCIDVSGRVLQVQMTNVTRLCVTKSIPTVNGQFPGPKLVVREGDRLVVKVHNHMNYNVSFHWHGILQLRNGWADGPSYITQCPIQGGGSYVYDFTVTGQRGTLWWHAHFSWLRVHLYGPLVILPKRGEGFPFPRPYKELPPIMFGEWFNADTEAVINQALQTGAGPNISDAYTFNGLPGPTYNCSSKDTYKVKVQPGRTYLLRLINSALNDELFFGIANHTLTVVEADANYVKPFTAKTLVISPGQTMNLLLTTAPNPGSPVYAMAIAPYTNTQGTFDNTTAVAVLEYAPTRASATGNNNLPLPPLPRYNDTNAVANFSSKFRSLATARYPARVPRAVDRHVLFTVGLGTDPCPSNQTCQGPNGTKFAASINNNSFVRPRVALLEAHCQRRYAGVLMANFPTAPPHPFN</sequence>
<dbReference type="FunFam" id="2.60.40.420:FF:000049">
    <property type="entry name" value="Laccase"/>
    <property type="match status" value="1"/>
</dbReference>
<feature type="compositionally biased region" description="Pro residues" evidence="14">
    <location>
        <begin position="59"/>
        <end position="71"/>
    </location>
</feature>
<dbReference type="PANTHER" id="PTHR11709">
    <property type="entry name" value="MULTI-COPPER OXIDASE"/>
    <property type="match status" value="1"/>
</dbReference>
<keyword evidence="12 13" id="KW-0439">Lignin degradation</keyword>
<name>A0A0P0VAD4_ORYSJ</name>
<feature type="domain" description="Plastocyanin-like" evidence="16">
    <location>
        <begin position="123"/>
        <end position="236"/>
    </location>
</feature>
<dbReference type="PANTHER" id="PTHR11709:SF417">
    <property type="entry name" value="LACCASE-17"/>
    <property type="match status" value="1"/>
</dbReference>
<dbReference type="GO" id="GO:0005507">
    <property type="term" value="F:copper ion binding"/>
    <property type="evidence" value="ECO:0007669"/>
    <property type="project" value="InterPro"/>
</dbReference>
<accession>A0A0P0VAD4</accession>
<dbReference type="Gramene" id="Os01t0843800-00">
    <property type="protein sequence ID" value="Os01t0843800-00"/>
    <property type="gene ID" value="Os01g0843800"/>
</dbReference>
<evidence type="ECO:0000256" key="14">
    <source>
        <dbReference type="SAM" id="MobiDB-lite"/>
    </source>
</evidence>
<dbReference type="InterPro" id="IPR011707">
    <property type="entry name" value="Cu-oxidase-like_N"/>
</dbReference>
<dbReference type="SUPFAM" id="SSF49503">
    <property type="entry name" value="Cupredoxins"/>
    <property type="match status" value="2"/>
</dbReference>
<dbReference type="Pfam" id="PF07732">
    <property type="entry name" value="Cu-oxidase_3"/>
    <property type="match status" value="1"/>
</dbReference>
<reference evidence="17 18" key="2">
    <citation type="journal article" date="2013" name="Plant Cell Physiol.">
        <title>Rice Annotation Project Database (RAP-DB): an integrative and interactive database for rice genomics.</title>
        <authorList>
            <person name="Sakai H."/>
            <person name="Lee S.S."/>
            <person name="Tanaka T."/>
            <person name="Numa H."/>
            <person name="Kim J."/>
            <person name="Kawahara Y."/>
            <person name="Wakimoto H."/>
            <person name="Yang C.C."/>
            <person name="Iwamoto M."/>
            <person name="Abe T."/>
            <person name="Yamada Y."/>
            <person name="Muto A."/>
            <person name="Inokuchi H."/>
            <person name="Ikemura T."/>
            <person name="Matsumoto T."/>
            <person name="Sasaki T."/>
            <person name="Itoh T."/>
        </authorList>
    </citation>
    <scope>NUCLEOTIDE SEQUENCE [LARGE SCALE GENOMIC DNA]</scope>
    <source>
        <strain evidence="18">cv. Nipponbare</strain>
    </source>
</reference>
<dbReference type="InterPro" id="IPR034285">
    <property type="entry name" value="CuRO_2_LCC"/>
</dbReference>
<feature type="region of interest" description="Disordered" evidence="14">
    <location>
        <begin position="59"/>
        <end position="81"/>
    </location>
</feature>
<evidence type="ECO:0000256" key="12">
    <source>
        <dbReference type="ARBA" id="ARBA00023185"/>
    </source>
</evidence>
<reference evidence="17 18" key="3">
    <citation type="journal article" date="2013" name="Rice">
        <title>Improvement of the Oryza sativa Nipponbare reference genome using next generation sequence and optical map data.</title>
        <authorList>
            <person name="Kawahara Y."/>
            <person name="de la Bastide M."/>
            <person name="Hamilton J.P."/>
            <person name="Kanamori H."/>
            <person name="McCombie W.R."/>
            <person name="Ouyang S."/>
            <person name="Schwartz D.C."/>
            <person name="Tanaka T."/>
            <person name="Wu J."/>
            <person name="Zhou S."/>
            <person name="Childs K.L."/>
            <person name="Davidson R.M."/>
            <person name="Lin H."/>
            <person name="Quesada-Ocampo L."/>
            <person name="Vaillancourt B."/>
            <person name="Sakai H."/>
            <person name="Lee S.S."/>
            <person name="Kim J."/>
            <person name="Numa H."/>
            <person name="Itoh T."/>
            <person name="Buell C.R."/>
            <person name="Matsumoto T."/>
        </authorList>
    </citation>
    <scope>NUCLEOTIDE SEQUENCE [LARGE SCALE GENOMIC DNA]</scope>
    <source>
        <strain evidence="18">cv. Nipponbare</strain>
    </source>
</reference>
<organism evidence="17 18">
    <name type="scientific">Oryza sativa subsp. japonica</name>
    <name type="common">Rice</name>
    <dbReference type="NCBI Taxonomy" id="39947"/>
    <lineage>
        <taxon>Eukaryota</taxon>
        <taxon>Viridiplantae</taxon>
        <taxon>Streptophyta</taxon>
        <taxon>Embryophyta</taxon>
        <taxon>Tracheophyta</taxon>
        <taxon>Spermatophyta</taxon>
        <taxon>Magnoliopsida</taxon>
        <taxon>Liliopsida</taxon>
        <taxon>Poales</taxon>
        <taxon>Poaceae</taxon>
        <taxon>BOP clade</taxon>
        <taxon>Oryzoideae</taxon>
        <taxon>Oryzeae</taxon>
        <taxon>Oryzinae</taxon>
        <taxon>Oryza</taxon>
        <taxon>Oryza sativa</taxon>
    </lineage>
</organism>
<keyword evidence="6 13" id="KW-0052">Apoplast</keyword>
<keyword evidence="9 13" id="KW-0677">Repeat</keyword>
<comment type="similarity">
    <text evidence="4 13">Belongs to the multicopper oxidase family.</text>
</comment>